<evidence type="ECO:0000313" key="2">
    <source>
        <dbReference type="EMBL" id="MPM64946.1"/>
    </source>
</evidence>
<organism evidence="2">
    <name type="scientific">bioreactor metagenome</name>
    <dbReference type="NCBI Taxonomy" id="1076179"/>
    <lineage>
        <taxon>unclassified sequences</taxon>
        <taxon>metagenomes</taxon>
        <taxon>ecological metagenomes</taxon>
    </lineage>
</organism>
<dbReference type="Gene3D" id="3.40.630.10">
    <property type="entry name" value="Zn peptidases"/>
    <property type="match status" value="1"/>
</dbReference>
<dbReference type="EMBL" id="VSSQ01020241">
    <property type="protein sequence ID" value="MPM64946.1"/>
    <property type="molecule type" value="Genomic_DNA"/>
</dbReference>
<accession>A0A645BID7</accession>
<feature type="region of interest" description="Disordered" evidence="1">
    <location>
        <begin position="387"/>
        <end position="416"/>
    </location>
</feature>
<feature type="compositionally biased region" description="Basic residues" evidence="1">
    <location>
        <begin position="395"/>
        <end position="416"/>
    </location>
</feature>
<comment type="caution">
    <text evidence="2">The sequence shown here is derived from an EMBL/GenBank/DDBJ whole genome shotgun (WGS) entry which is preliminary data.</text>
</comment>
<protein>
    <submittedName>
        <fullName evidence="2">Uncharacterized protein</fullName>
    </submittedName>
</protein>
<proteinExistence type="predicted"/>
<name>A0A645BID7_9ZZZZ</name>
<evidence type="ECO:0000256" key="1">
    <source>
        <dbReference type="SAM" id="MobiDB-lite"/>
    </source>
</evidence>
<gene>
    <name evidence="2" type="ORF">SDC9_111838</name>
</gene>
<sequence>MAAEEWGVIDSRYDWSVGAWNELFRLHPGWPGRIIANINLELPAHAHGKKHKIRSVYEYRRFLQQQLRALPEPMAKLYPKGIGVVCPIETWSDDFSLAIAGVPSMVNEFGEGSFMETHYHSQYDNDGAYDEQVYLFHHLLYSRLLLAFDQTALPPLNFADRLVAFGESIQSQRLSPTFEGALRKTLATCIDRAERLAAYTEERNELYATLLHKDAGLAAALAQDEAGRRADLLAAFRFCEDTFTRLDWGEQAMFGHVACEQNLASLHRAAWQLAAGDGAAALRSLCEIDDNRYAAAFDEAVVEYFADHAQNQPADRLLWGAGRLTGRLPLRALIEAIRTQAALPEPDFSQEVSELHTLQKKEQQHLEQLLREENQGLAELARMLKKMLPKGASIKPKREKKKKANGKKNKPKRTEE</sequence>
<dbReference type="AlphaFoldDB" id="A0A645BID7"/>
<reference evidence="2" key="1">
    <citation type="submission" date="2019-08" db="EMBL/GenBank/DDBJ databases">
        <authorList>
            <person name="Kucharzyk K."/>
            <person name="Murdoch R.W."/>
            <person name="Higgins S."/>
            <person name="Loffler F."/>
        </authorList>
    </citation>
    <scope>NUCLEOTIDE SEQUENCE</scope>
</reference>